<dbReference type="AlphaFoldDB" id="A0A5C3N892"/>
<organism evidence="1 2">
    <name type="scientific">Heliocybe sulcata</name>
    <dbReference type="NCBI Taxonomy" id="5364"/>
    <lineage>
        <taxon>Eukaryota</taxon>
        <taxon>Fungi</taxon>
        <taxon>Dikarya</taxon>
        <taxon>Basidiomycota</taxon>
        <taxon>Agaricomycotina</taxon>
        <taxon>Agaricomycetes</taxon>
        <taxon>Gloeophyllales</taxon>
        <taxon>Gloeophyllaceae</taxon>
        <taxon>Heliocybe</taxon>
    </lineage>
</organism>
<accession>A0A5C3N892</accession>
<feature type="non-terminal residue" evidence="1">
    <location>
        <position position="1"/>
    </location>
</feature>
<feature type="non-terminal residue" evidence="1">
    <location>
        <position position="184"/>
    </location>
</feature>
<dbReference type="Proteomes" id="UP000305948">
    <property type="component" value="Unassembled WGS sequence"/>
</dbReference>
<evidence type="ECO:0000313" key="2">
    <source>
        <dbReference type="Proteomes" id="UP000305948"/>
    </source>
</evidence>
<evidence type="ECO:0000313" key="1">
    <source>
        <dbReference type="EMBL" id="TFK53315.1"/>
    </source>
</evidence>
<gene>
    <name evidence="1" type="ORF">OE88DRAFT_1603193</name>
</gene>
<reference evidence="1 2" key="1">
    <citation type="journal article" date="2019" name="Nat. Ecol. Evol.">
        <title>Megaphylogeny resolves global patterns of mushroom evolution.</title>
        <authorList>
            <person name="Varga T."/>
            <person name="Krizsan K."/>
            <person name="Foldi C."/>
            <person name="Dima B."/>
            <person name="Sanchez-Garcia M."/>
            <person name="Sanchez-Ramirez S."/>
            <person name="Szollosi G.J."/>
            <person name="Szarkandi J.G."/>
            <person name="Papp V."/>
            <person name="Albert L."/>
            <person name="Andreopoulos W."/>
            <person name="Angelini C."/>
            <person name="Antonin V."/>
            <person name="Barry K.W."/>
            <person name="Bougher N.L."/>
            <person name="Buchanan P."/>
            <person name="Buyck B."/>
            <person name="Bense V."/>
            <person name="Catcheside P."/>
            <person name="Chovatia M."/>
            <person name="Cooper J."/>
            <person name="Damon W."/>
            <person name="Desjardin D."/>
            <person name="Finy P."/>
            <person name="Geml J."/>
            <person name="Haridas S."/>
            <person name="Hughes K."/>
            <person name="Justo A."/>
            <person name="Karasinski D."/>
            <person name="Kautmanova I."/>
            <person name="Kiss B."/>
            <person name="Kocsube S."/>
            <person name="Kotiranta H."/>
            <person name="LaButti K.M."/>
            <person name="Lechner B.E."/>
            <person name="Liimatainen K."/>
            <person name="Lipzen A."/>
            <person name="Lukacs Z."/>
            <person name="Mihaltcheva S."/>
            <person name="Morgado L.N."/>
            <person name="Niskanen T."/>
            <person name="Noordeloos M.E."/>
            <person name="Ohm R.A."/>
            <person name="Ortiz-Santana B."/>
            <person name="Ovrebo C."/>
            <person name="Racz N."/>
            <person name="Riley R."/>
            <person name="Savchenko A."/>
            <person name="Shiryaev A."/>
            <person name="Soop K."/>
            <person name="Spirin V."/>
            <person name="Szebenyi C."/>
            <person name="Tomsovsky M."/>
            <person name="Tulloss R.E."/>
            <person name="Uehling J."/>
            <person name="Grigoriev I.V."/>
            <person name="Vagvolgyi C."/>
            <person name="Papp T."/>
            <person name="Martin F.M."/>
            <person name="Miettinen O."/>
            <person name="Hibbett D.S."/>
            <person name="Nagy L.G."/>
        </authorList>
    </citation>
    <scope>NUCLEOTIDE SEQUENCE [LARGE SCALE GENOMIC DNA]</scope>
    <source>
        <strain evidence="1 2">OMC1185</strain>
    </source>
</reference>
<name>A0A5C3N892_9AGAM</name>
<sequence>QEVNMRIVGVLCGKDLPPHLRQPYKKQYLQQYVQLTGFSCLSWKDVISGLNIIHQHMSRMFKDGVMHDWLASEFQEHVALDISSQYFTQKKSVNSSSSIPFNAQVDPKGILTKLIDDGWIHTADNTVGYYQTTETGNEKCIKANPAMFRIGDIVEADVGFIAIPQDGHYRMGLVLRELTLVNSS</sequence>
<dbReference type="OrthoDB" id="3067373at2759"/>
<dbReference type="EMBL" id="ML213507">
    <property type="protein sequence ID" value="TFK53315.1"/>
    <property type="molecule type" value="Genomic_DNA"/>
</dbReference>
<protein>
    <submittedName>
        <fullName evidence="1">Uncharacterized protein</fullName>
    </submittedName>
</protein>
<proteinExistence type="predicted"/>
<keyword evidence="2" id="KW-1185">Reference proteome</keyword>